<keyword evidence="3" id="KW-0540">Nuclease</keyword>
<sequence>MAPEDEEKTAFITEYGLYCWKVMPFGLKKAGPTYQRMVNYIFASQIGRNMEIYVDDMLVKSKARVDHLANLRETFNQLRQSRLKMYPEKCSFGVVLGKFLGYMISSRGIEPNPDMIEALLGMKPPNSYKDVRKLTGCLAALNRFISKSGERNLPFFKNLKRMSKEKFVWDEECKGAFKELKRYLGLPQLLSRPKPREQLQMYLAIFDVAVSSVLIREVEGVQKLIYYVSHVLRDTEERYPIIDKASFALVISLKKLKAYFESYPVQVVTNQPLKWVLSNPALLGRLTTWAIELSEFEISYTPRTSV</sequence>
<dbReference type="Pfam" id="PF17917">
    <property type="entry name" value="RT_RNaseH"/>
    <property type="match status" value="1"/>
</dbReference>
<organism evidence="9 10">
    <name type="scientific">Lithospermum erythrorhizon</name>
    <name type="common">Purple gromwell</name>
    <name type="synonym">Lithospermum officinale var. erythrorhizon</name>
    <dbReference type="NCBI Taxonomy" id="34254"/>
    <lineage>
        <taxon>Eukaryota</taxon>
        <taxon>Viridiplantae</taxon>
        <taxon>Streptophyta</taxon>
        <taxon>Embryophyta</taxon>
        <taxon>Tracheophyta</taxon>
        <taxon>Spermatophyta</taxon>
        <taxon>Magnoliopsida</taxon>
        <taxon>eudicotyledons</taxon>
        <taxon>Gunneridae</taxon>
        <taxon>Pentapetalae</taxon>
        <taxon>asterids</taxon>
        <taxon>lamiids</taxon>
        <taxon>Boraginales</taxon>
        <taxon>Boraginaceae</taxon>
        <taxon>Boraginoideae</taxon>
        <taxon>Lithospermeae</taxon>
        <taxon>Lithospermum</taxon>
    </lineage>
</organism>
<keyword evidence="6" id="KW-0695">RNA-directed DNA polymerase</keyword>
<dbReference type="InterPro" id="IPR000477">
    <property type="entry name" value="RT_dom"/>
</dbReference>
<feature type="domain" description="Reverse transcriptase" evidence="7">
    <location>
        <begin position="2"/>
        <end position="104"/>
    </location>
</feature>
<reference evidence="9 10" key="1">
    <citation type="submission" date="2024-01" db="EMBL/GenBank/DDBJ databases">
        <title>The complete chloroplast genome sequence of Lithospermum erythrorhizon: insights into the phylogenetic relationship among Boraginaceae species and the maternal lineages of purple gromwells.</title>
        <authorList>
            <person name="Okada T."/>
            <person name="Watanabe K."/>
        </authorList>
    </citation>
    <scope>NUCLEOTIDE SEQUENCE [LARGE SCALE GENOMIC DNA]</scope>
</reference>
<proteinExistence type="predicted"/>
<dbReference type="InterPro" id="IPR041373">
    <property type="entry name" value="RT_RNaseH"/>
</dbReference>
<dbReference type="PANTHER" id="PTHR37984:SF5">
    <property type="entry name" value="PROTEIN NYNRIN-LIKE"/>
    <property type="match status" value="1"/>
</dbReference>
<feature type="domain" description="Reverse transcriptase RNase H-like" evidence="8">
    <location>
        <begin position="195"/>
        <end position="296"/>
    </location>
</feature>
<evidence type="ECO:0008006" key="11">
    <source>
        <dbReference type="Google" id="ProtNLM"/>
    </source>
</evidence>
<comment type="caution">
    <text evidence="9">The sequence shown here is derived from an EMBL/GenBank/DDBJ whole genome shotgun (WGS) entry which is preliminary data.</text>
</comment>
<gene>
    <name evidence="9" type="ORF">LIER_07712</name>
</gene>
<dbReference type="Pfam" id="PF00078">
    <property type="entry name" value="RVT_1"/>
    <property type="match status" value="1"/>
</dbReference>
<keyword evidence="2" id="KW-0548">Nucleotidyltransferase</keyword>
<dbReference type="InterPro" id="IPR043502">
    <property type="entry name" value="DNA/RNA_pol_sf"/>
</dbReference>
<dbReference type="SUPFAM" id="SSF56672">
    <property type="entry name" value="DNA/RNA polymerases"/>
    <property type="match status" value="1"/>
</dbReference>
<dbReference type="Proteomes" id="UP001454036">
    <property type="component" value="Unassembled WGS sequence"/>
</dbReference>
<dbReference type="GO" id="GO:0016787">
    <property type="term" value="F:hydrolase activity"/>
    <property type="evidence" value="ECO:0007669"/>
    <property type="project" value="UniProtKB-KW"/>
</dbReference>
<accession>A0AAV3P981</accession>
<dbReference type="Gene3D" id="3.30.70.270">
    <property type="match status" value="2"/>
</dbReference>
<dbReference type="GO" id="GO:0003964">
    <property type="term" value="F:RNA-directed DNA polymerase activity"/>
    <property type="evidence" value="ECO:0007669"/>
    <property type="project" value="UniProtKB-KW"/>
</dbReference>
<evidence type="ECO:0000256" key="1">
    <source>
        <dbReference type="ARBA" id="ARBA00022679"/>
    </source>
</evidence>
<keyword evidence="4" id="KW-0255">Endonuclease</keyword>
<dbReference type="GO" id="GO:0004519">
    <property type="term" value="F:endonuclease activity"/>
    <property type="evidence" value="ECO:0007669"/>
    <property type="project" value="UniProtKB-KW"/>
</dbReference>
<dbReference type="EMBL" id="BAABME010001200">
    <property type="protein sequence ID" value="GAA0148199.1"/>
    <property type="molecule type" value="Genomic_DNA"/>
</dbReference>
<evidence type="ECO:0000256" key="4">
    <source>
        <dbReference type="ARBA" id="ARBA00022759"/>
    </source>
</evidence>
<name>A0AAV3P981_LITER</name>
<dbReference type="InterPro" id="IPR043128">
    <property type="entry name" value="Rev_trsase/Diguanyl_cyclase"/>
</dbReference>
<evidence type="ECO:0000259" key="7">
    <source>
        <dbReference type="Pfam" id="PF00078"/>
    </source>
</evidence>
<dbReference type="PANTHER" id="PTHR37984">
    <property type="entry name" value="PROTEIN CBG26694"/>
    <property type="match status" value="1"/>
</dbReference>
<dbReference type="AlphaFoldDB" id="A0AAV3P981"/>
<dbReference type="InterPro" id="IPR050951">
    <property type="entry name" value="Retrovirus_Pol_polyprotein"/>
</dbReference>
<evidence type="ECO:0000256" key="3">
    <source>
        <dbReference type="ARBA" id="ARBA00022722"/>
    </source>
</evidence>
<keyword evidence="1" id="KW-0808">Transferase</keyword>
<dbReference type="CDD" id="cd01647">
    <property type="entry name" value="RT_LTR"/>
    <property type="match status" value="1"/>
</dbReference>
<evidence type="ECO:0000313" key="10">
    <source>
        <dbReference type="Proteomes" id="UP001454036"/>
    </source>
</evidence>
<evidence type="ECO:0000256" key="6">
    <source>
        <dbReference type="ARBA" id="ARBA00022918"/>
    </source>
</evidence>
<protein>
    <recommendedName>
        <fullName evidence="11">Retrovirus-related Pol polyprotein from transposon 17.6</fullName>
    </recommendedName>
</protein>
<evidence type="ECO:0000256" key="5">
    <source>
        <dbReference type="ARBA" id="ARBA00022801"/>
    </source>
</evidence>
<keyword evidence="5" id="KW-0378">Hydrolase</keyword>
<evidence type="ECO:0000259" key="8">
    <source>
        <dbReference type="Pfam" id="PF17917"/>
    </source>
</evidence>
<evidence type="ECO:0000313" key="9">
    <source>
        <dbReference type="EMBL" id="GAA0148199.1"/>
    </source>
</evidence>
<keyword evidence="10" id="KW-1185">Reference proteome</keyword>
<evidence type="ECO:0000256" key="2">
    <source>
        <dbReference type="ARBA" id="ARBA00022695"/>
    </source>
</evidence>